<reference evidence="1" key="1">
    <citation type="journal article" date="2020" name="Nature">
        <title>Giant virus diversity and host interactions through global metagenomics.</title>
        <authorList>
            <person name="Schulz F."/>
            <person name="Roux S."/>
            <person name="Paez-Espino D."/>
            <person name="Jungbluth S."/>
            <person name="Walsh D.A."/>
            <person name="Denef V.J."/>
            <person name="McMahon K.D."/>
            <person name="Konstantinidis K.T."/>
            <person name="Eloe-Fadrosh E.A."/>
            <person name="Kyrpides N.C."/>
            <person name="Woyke T."/>
        </authorList>
    </citation>
    <scope>NUCLEOTIDE SEQUENCE</scope>
    <source>
        <strain evidence="1">GVMAG-M-3300023179-27</strain>
    </source>
</reference>
<accession>A0A6C0EEB7</accession>
<dbReference type="AlphaFoldDB" id="A0A6C0EEB7"/>
<protein>
    <submittedName>
        <fullName evidence="1">Uncharacterized protein</fullName>
    </submittedName>
</protein>
<proteinExistence type="predicted"/>
<sequence length="75" mass="8836">MYLLVVLLLTTIFLGFVYRQFKKTKNAKIERKPLFMQDLQHSKELLKDSISIAINNSEKLNDIKKKSNYLKECSL</sequence>
<name>A0A6C0EEB7_9ZZZZ</name>
<evidence type="ECO:0000313" key="1">
    <source>
        <dbReference type="EMBL" id="QHT25685.1"/>
    </source>
</evidence>
<organism evidence="1">
    <name type="scientific">viral metagenome</name>
    <dbReference type="NCBI Taxonomy" id="1070528"/>
    <lineage>
        <taxon>unclassified sequences</taxon>
        <taxon>metagenomes</taxon>
        <taxon>organismal metagenomes</taxon>
    </lineage>
</organism>
<dbReference type="EMBL" id="MN739774">
    <property type="protein sequence ID" value="QHT25685.1"/>
    <property type="molecule type" value="Genomic_DNA"/>
</dbReference>